<dbReference type="AlphaFoldDB" id="A0A327P357"/>
<gene>
    <name evidence="1" type="ORF">LV83_03292</name>
</gene>
<comment type="caution">
    <text evidence="1">The sequence shown here is derived from an EMBL/GenBank/DDBJ whole genome shotgun (WGS) entry which is preliminary data.</text>
</comment>
<evidence type="ECO:0000313" key="2">
    <source>
        <dbReference type="Proteomes" id="UP000249610"/>
    </source>
</evidence>
<sequence>MKSRFFRSNMPFGIEKSDQGYWTSFNNYFKTLEDQKLTFVDHDSLPILQHRLGCKFVGLEDSDLIGMACGLEMVQRDNTDLIRRVFFYNDLNNPTKTKSTEDWKKYFSRLKLLSKFSINR</sequence>
<reference evidence="1 2" key="1">
    <citation type="submission" date="2018-06" db="EMBL/GenBank/DDBJ databases">
        <title>Genomic Encyclopedia of Archaeal and Bacterial Type Strains, Phase II (KMG-II): from individual species to whole genera.</title>
        <authorList>
            <person name="Goeker M."/>
        </authorList>
    </citation>
    <scope>NUCLEOTIDE SEQUENCE [LARGE SCALE GENOMIC DNA]</scope>
    <source>
        <strain evidence="1 2">DSM 23446</strain>
    </source>
</reference>
<proteinExistence type="predicted"/>
<accession>A0A327P357</accession>
<name>A0A327P357_9BACT</name>
<dbReference type="Proteomes" id="UP000249610">
    <property type="component" value="Unassembled WGS sequence"/>
</dbReference>
<keyword evidence="2" id="KW-1185">Reference proteome</keyword>
<dbReference type="EMBL" id="QLLK01000010">
    <property type="protein sequence ID" value="RAI86735.1"/>
    <property type="molecule type" value="Genomic_DNA"/>
</dbReference>
<organism evidence="1 2">
    <name type="scientific">Algoriphagus yeomjeoni</name>
    <dbReference type="NCBI Taxonomy" id="291403"/>
    <lineage>
        <taxon>Bacteria</taxon>
        <taxon>Pseudomonadati</taxon>
        <taxon>Bacteroidota</taxon>
        <taxon>Cytophagia</taxon>
        <taxon>Cytophagales</taxon>
        <taxon>Cyclobacteriaceae</taxon>
        <taxon>Algoriphagus</taxon>
    </lineage>
</organism>
<protein>
    <submittedName>
        <fullName evidence="1">Uncharacterized protein</fullName>
    </submittedName>
</protein>
<evidence type="ECO:0000313" key="1">
    <source>
        <dbReference type="EMBL" id="RAI86735.1"/>
    </source>
</evidence>